<evidence type="ECO:0000313" key="3">
    <source>
        <dbReference type="Proteomes" id="UP000198859"/>
    </source>
</evidence>
<keyword evidence="3" id="KW-1185">Reference proteome</keyword>
<name>A0A1H1NBR1_9ACTN</name>
<dbReference type="InterPro" id="IPR000073">
    <property type="entry name" value="AB_hydrolase_1"/>
</dbReference>
<protein>
    <submittedName>
        <fullName evidence="2">Alpha/beta hydrolase family protein</fullName>
    </submittedName>
</protein>
<dbReference type="AlphaFoldDB" id="A0A1H1NBR1"/>
<keyword evidence="2" id="KW-0378">Hydrolase</keyword>
<feature type="domain" description="AB hydrolase-1" evidence="1">
    <location>
        <begin position="19"/>
        <end position="179"/>
    </location>
</feature>
<evidence type="ECO:0000259" key="1">
    <source>
        <dbReference type="Pfam" id="PF12697"/>
    </source>
</evidence>
<evidence type="ECO:0000313" key="2">
    <source>
        <dbReference type="EMBL" id="SDR95769.1"/>
    </source>
</evidence>
<dbReference type="EMBL" id="LT629757">
    <property type="protein sequence ID" value="SDR95769.1"/>
    <property type="molecule type" value="Genomic_DNA"/>
</dbReference>
<dbReference type="Gene3D" id="3.40.50.1820">
    <property type="entry name" value="alpha/beta hydrolase"/>
    <property type="match status" value="1"/>
</dbReference>
<accession>A0A1H1NBR1</accession>
<sequence length="223" mass="23793">MPEPRLVPVHVPHDPTGTVLVLHGGAARSEVTEVSPTQLSVLRMVPLARRLARAGGKRLAVYRLLNSARGWDTGHTPVQDAHWALDRLGREDGEHPTALVGHSLGGRAALLAGEHPAVRSVVGLNAWIAPGDRAELRGRRVLLVHGTADRIADPGRARRLAREVAATAESTGWLDVQDAKHAMLRRGGVFEKAAVDFVRATLLGDTVRGPVADLLEGVASQTV</sequence>
<dbReference type="GO" id="GO:0016787">
    <property type="term" value="F:hydrolase activity"/>
    <property type="evidence" value="ECO:0007669"/>
    <property type="project" value="UniProtKB-KW"/>
</dbReference>
<organism evidence="2 3">
    <name type="scientific">Nocardioides scoriae</name>
    <dbReference type="NCBI Taxonomy" id="642780"/>
    <lineage>
        <taxon>Bacteria</taxon>
        <taxon>Bacillati</taxon>
        <taxon>Actinomycetota</taxon>
        <taxon>Actinomycetes</taxon>
        <taxon>Propionibacteriales</taxon>
        <taxon>Nocardioidaceae</taxon>
        <taxon>Nocardioides</taxon>
    </lineage>
</organism>
<reference evidence="3" key="1">
    <citation type="submission" date="2016-10" db="EMBL/GenBank/DDBJ databases">
        <authorList>
            <person name="Varghese N."/>
            <person name="Submissions S."/>
        </authorList>
    </citation>
    <scope>NUCLEOTIDE SEQUENCE [LARGE SCALE GENOMIC DNA]</scope>
    <source>
        <strain evidence="3">DSM 22127</strain>
    </source>
</reference>
<dbReference type="Proteomes" id="UP000198859">
    <property type="component" value="Chromosome I"/>
</dbReference>
<dbReference type="OrthoDB" id="3366509at2"/>
<dbReference type="STRING" id="642780.SAMN04488570_0812"/>
<dbReference type="SUPFAM" id="SSF53474">
    <property type="entry name" value="alpha/beta-Hydrolases"/>
    <property type="match status" value="1"/>
</dbReference>
<dbReference type="Pfam" id="PF12697">
    <property type="entry name" value="Abhydrolase_6"/>
    <property type="match status" value="1"/>
</dbReference>
<dbReference type="InterPro" id="IPR029058">
    <property type="entry name" value="AB_hydrolase_fold"/>
</dbReference>
<dbReference type="RefSeq" id="WP_091726384.1">
    <property type="nucleotide sequence ID" value="NZ_LT629757.1"/>
</dbReference>
<proteinExistence type="predicted"/>
<gene>
    <name evidence="2" type="ORF">SAMN04488570_0812</name>
</gene>